<dbReference type="Pfam" id="PF17653">
    <property type="entry name" value="DUF5522"/>
    <property type="match status" value="1"/>
</dbReference>
<sequence length="361" mass="40128">MLISLFSQHRCGRFAWAVYPQFLKGMPSRSCRGQVSSTRNPIVIQANQSKRTRCAMTATAELSADELAIVEATARVGHYVATGKLSEVGVFELAAFCSVKGLSLPANIWDRSGLEAAVLEYARQERLVRIRKGGEWEAMPNARKIRLLHDICNAEGDVTYIDPETGYTVFTFFAHLKRGDCCGVKPREEIGEDGKSYERTHRCRHCPYTDPGEIKSSKMEALRDRSKVIEAARERAQELYSESGEVKGPTSFGRLKESNGVGVTKERDDTEVGSSLSHQGTHEAASMRKFAKAVRIDKPIKEAVQCEDCADEKILTCTRCNGFTFLCSPELMKCPQCQAKGYHPCMSCTPFRPPSKSSFNS</sequence>
<dbReference type="AlphaFoldDB" id="R7QBK0"/>
<keyword evidence="3" id="KW-1185">Reference proteome</keyword>
<dbReference type="Gramene" id="CDF34801">
    <property type="protein sequence ID" value="CDF34801"/>
    <property type="gene ID" value="CHC_T00003711001"/>
</dbReference>
<evidence type="ECO:0000313" key="3">
    <source>
        <dbReference type="Proteomes" id="UP000012073"/>
    </source>
</evidence>
<protein>
    <submittedName>
        <fullName evidence="2">Uncharacterized protein</fullName>
    </submittedName>
</protein>
<dbReference type="RefSeq" id="XP_005714620.1">
    <property type="nucleotide sequence ID" value="XM_005714563.1"/>
</dbReference>
<dbReference type="KEGG" id="ccp:CHC_T00003711001"/>
<proteinExistence type="predicted"/>
<evidence type="ECO:0000313" key="2">
    <source>
        <dbReference type="EMBL" id="CDF34801.1"/>
    </source>
</evidence>
<feature type="region of interest" description="Disordered" evidence="1">
    <location>
        <begin position="240"/>
        <end position="276"/>
    </location>
</feature>
<gene>
    <name evidence="2" type="ORF">CHC_T00003711001</name>
</gene>
<accession>R7QBK0</accession>
<organism evidence="2 3">
    <name type="scientific">Chondrus crispus</name>
    <name type="common">Carrageen Irish moss</name>
    <name type="synonym">Polymorpha crispa</name>
    <dbReference type="NCBI Taxonomy" id="2769"/>
    <lineage>
        <taxon>Eukaryota</taxon>
        <taxon>Rhodophyta</taxon>
        <taxon>Florideophyceae</taxon>
        <taxon>Rhodymeniophycidae</taxon>
        <taxon>Gigartinales</taxon>
        <taxon>Gigartinaceae</taxon>
        <taxon>Chondrus</taxon>
    </lineage>
</organism>
<dbReference type="GeneID" id="17322325"/>
<evidence type="ECO:0000256" key="1">
    <source>
        <dbReference type="SAM" id="MobiDB-lite"/>
    </source>
</evidence>
<dbReference type="InterPro" id="IPR040807">
    <property type="entry name" value="DUF5522"/>
</dbReference>
<reference evidence="3" key="1">
    <citation type="journal article" date="2013" name="Proc. Natl. Acad. Sci. U.S.A.">
        <title>Genome structure and metabolic features in the red seaweed Chondrus crispus shed light on evolution of the Archaeplastida.</title>
        <authorList>
            <person name="Collen J."/>
            <person name="Porcel B."/>
            <person name="Carre W."/>
            <person name="Ball S.G."/>
            <person name="Chaparro C."/>
            <person name="Tonon T."/>
            <person name="Barbeyron T."/>
            <person name="Michel G."/>
            <person name="Noel B."/>
            <person name="Valentin K."/>
            <person name="Elias M."/>
            <person name="Artiguenave F."/>
            <person name="Arun A."/>
            <person name="Aury J.M."/>
            <person name="Barbosa-Neto J.F."/>
            <person name="Bothwell J.H."/>
            <person name="Bouget F.Y."/>
            <person name="Brillet L."/>
            <person name="Cabello-Hurtado F."/>
            <person name="Capella-Gutierrez S."/>
            <person name="Charrier B."/>
            <person name="Cladiere L."/>
            <person name="Cock J.M."/>
            <person name="Coelho S.M."/>
            <person name="Colleoni C."/>
            <person name="Czjzek M."/>
            <person name="Da Silva C."/>
            <person name="Delage L."/>
            <person name="Denoeud F."/>
            <person name="Deschamps P."/>
            <person name="Dittami S.M."/>
            <person name="Gabaldon T."/>
            <person name="Gachon C.M."/>
            <person name="Groisillier A."/>
            <person name="Herve C."/>
            <person name="Jabbari K."/>
            <person name="Katinka M."/>
            <person name="Kloareg B."/>
            <person name="Kowalczyk N."/>
            <person name="Labadie K."/>
            <person name="Leblanc C."/>
            <person name="Lopez P.J."/>
            <person name="McLachlan D.H."/>
            <person name="Meslet-Cladiere L."/>
            <person name="Moustafa A."/>
            <person name="Nehr Z."/>
            <person name="Nyvall Collen P."/>
            <person name="Panaud O."/>
            <person name="Partensky F."/>
            <person name="Poulain J."/>
            <person name="Rensing S.A."/>
            <person name="Rousvoal S."/>
            <person name="Samson G."/>
            <person name="Symeonidi A."/>
            <person name="Weissenbach J."/>
            <person name="Zambounis A."/>
            <person name="Wincker P."/>
            <person name="Boyen C."/>
        </authorList>
    </citation>
    <scope>NUCLEOTIDE SEQUENCE [LARGE SCALE GENOMIC DNA]</scope>
    <source>
        <strain evidence="3">cv. Stackhouse</strain>
    </source>
</reference>
<dbReference type="EMBL" id="HG001706">
    <property type="protein sequence ID" value="CDF34801.1"/>
    <property type="molecule type" value="Genomic_DNA"/>
</dbReference>
<dbReference type="Proteomes" id="UP000012073">
    <property type="component" value="Unassembled WGS sequence"/>
</dbReference>
<name>R7QBK0_CHOCR</name>
<dbReference type="OrthoDB" id="3018at2759"/>